<dbReference type="RefSeq" id="WP_205360475.1">
    <property type="nucleotide sequence ID" value="NZ_JADKYB010000018.1"/>
</dbReference>
<evidence type="ECO:0000313" key="4">
    <source>
        <dbReference type="Proteomes" id="UP000749040"/>
    </source>
</evidence>
<keyword evidence="2" id="KW-0812">Transmembrane</keyword>
<keyword evidence="2" id="KW-0472">Membrane</keyword>
<evidence type="ECO:0000256" key="1">
    <source>
        <dbReference type="SAM" id="MobiDB-lite"/>
    </source>
</evidence>
<protein>
    <submittedName>
        <fullName evidence="3">Uncharacterized protein</fullName>
    </submittedName>
</protein>
<feature type="transmembrane region" description="Helical" evidence="2">
    <location>
        <begin position="73"/>
        <end position="94"/>
    </location>
</feature>
<feature type="region of interest" description="Disordered" evidence="1">
    <location>
        <begin position="1"/>
        <end position="43"/>
    </location>
</feature>
<dbReference type="Proteomes" id="UP000749040">
    <property type="component" value="Unassembled WGS sequence"/>
</dbReference>
<accession>A0ABS2TYR1</accession>
<proteinExistence type="predicted"/>
<sequence length="311" mass="33706">MTQLVPDSYPDPGHDLAPDPMPASMPDPLPGPMPEPLPLPVSAPDLFPYPADVPGGEAPEGEGRPRRRLLRGVLRWTAVALVFGLFGAATAYAVTVPDRTRIPGLRTPGDGRWTYATPVLPKLPAGKPRPLADANTAGLHYVDLRSLLLPEPLNATADHGLPGRKGWLTPDAFVRRFQMRDRYSALVDLRENGLRHVAASGWTMPDGTRTQIYLAQFVSAGYASQYMETMEAMWPDGVTDEAEDGSVDSSAVPSAIAVAAYHETRPYGTDDTRFAYVRSGDTIGIVVQSRRGTGLEVPFRQTVRLQAQLLG</sequence>
<reference evidence="3 4" key="1">
    <citation type="submission" date="2021-01" db="EMBL/GenBank/DDBJ databases">
        <title>Streptomyces acididurans sp. nov., isolated from a peat swamp forest soil.</title>
        <authorList>
            <person name="Chantavorakit T."/>
            <person name="Duangmal K."/>
        </authorList>
    </citation>
    <scope>NUCLEOTIDE SEQUENCE [LARGE SCALE GENOMIC DNA]</scope>
    <source>
        <strain evidence="3 4">KK5PA1</strain>
    </source>
</reference>
<name>A0ABS2TYR1_9ACTN</name>
<gene>
    <name evidence="3" type="ORF">ITX44_28670</name>
</gene>
<dbReference type="EMBL" id="JADKYB010000018">
    <property type="protein sequence ID" value="MBM9508459.1"/>
    <property type="molecule type" value="Genomic_DNA"/>
</dbReference>
<evidence type="ECO:0000256" key="2">
    <source>
        <dbReference type="SAM" id="Phobius"/>
    </source>
</evidence>
<keyword evidence="4" id="KW-1185">Reference proteome</keyword>
<feature type="compositionally biased region" description="Pro residues" evidence="1">
    <location>
        <begin position="19"/>
        <end position="41"/>
    </location>
</feature>
<comment type="caution">
    <text evidence="3">The sequence shown here is derived from an EMBL/GenBank/DDBJ whole genome shotgun (WGS) entry which is preliminary data.</text>
</comment>
<keyword evidence="2" id="KW-1133">Transmembrane helix</keyword>
<organism evidence="3 4">
    <name type="scientific">Actinacidiphila acididurans</name>
    <dbReference type="NCBI Taxonomy" id="2784346"/>
    <lineage>
        <taxon>Bacteria</taxon>
        <taxon>Bacillati</taxon>
        <taxon>Actinomycetota</taxon>
        <taxon>Actinomycetes</taxon>
        <taxon>Kitasatosporales</taxon>
        <taxon>Streptomycetaceae</taxon>
        <taxon>Actinacidiphila</taxon>
    </lineage>
</organism>
<evidence type="ECO:0000313" key="3">
    <source>
        <dbReference type="EMBL" id="MBM9508459.1"/>
    </source>
</evidence>